<protein>
    <submittedName>
        <fullName evidence="1">Uncharacterized protein</fullName>
    </submittedName>
</protein>
<dbReference type="Gene3D" id="6.20.20.10">
    <property type="match status" value="1"/>
</dbReference>
<proteinExistence type="predicted"/>
<accession>A0A0F9KH75</accession>
<evidence type="ECO:0000313" key="1">
    <source>
        <dbReference type="EMBL" id="KKM14655.1"/>
    </source>
</evidence>
<organism evidence="1">
    <name type="scientific">marine sediment metagenome</name>
    <dbReference type="NCBI Taxonomy" id="412755"/>
    <lineage>
        <taxon>unclassified sequences</taxon>
        <taxon>metagenomes</taxon>
        <taxon>ecological metagenomes</taxon>
    </lineage>
</organism>
<dbReference type="EMBL" id="LAZR01015097">
    <property type="protein sequence ID" value="KKM14655.1"/>
    <property type="molecule type" value="Genomic_DNA"/>
</dbReference>
<reference evidence="1" key="1">
    <citation type="journal article" date="2015" name="Nature">
        <title>Complex archaea that bridge the gap between prokaryotes and eukaryotes.</title>
        <authorList>
            <person name="Spang A."/>
            <person name="Saw J.H."/>
            <person name="Jorgensen S.L."/>
            <person name="Zaremba-Niedzwiedzka K."/>
            <person name="Martijn J."/>
            <person name="Lind A.E."/>
            <person name="van Eijk R."/>
            <person name="Schleper C."/>
            <person name="Guy L."/>
            <person name="Ettema T.J."/>
        </authorList>
    </citation>
    <scope>NUCLEOTIDE SEQUENCE</scope>
</reference>
<sequence length="107" mass="12144">MDYKEKIEEAWWEVDTKTEAQRKLMPTPKEHKNLLGDKKKYLDAILNIRQDCKECKGSGGLAVPDMNIGELEAKQCWSCQGTGTAGLSLGEVWVLYQQGKLVEKENK</sequence>
<comment type="caution">
    <text evidence="1">The sequence shown here is derived from an EMBL/GenBank/DDBJ whole genome shotgun (WGS) entry which is preliminary data.</text>
</comment>
<gene>
    <name evidence="1" type="ORF">LCGC14_1703960</name>
</gene>
<name>A0A0F9KH75_9ZZZZ</name>
<dbReference type="AlphaFoldDB" id="A0A0F9KH75"/>